<reference evidence="2" key="1">
    <citation type="submission" date="2005-09" db="EMBL/GenBank/DDBJ databases">
        <authorList>
            <person name="Mural R.J."/>
            <person name="Li P.W."/>
            <person name="Adams M.D."/>
            <person name="Amanatides P.G."/>
            <person name="Baden-Tillson H."/>
            <person name="Barnstead M."/>
            <person name="Chin S.H."/>
            <person name="Dew I."/>
            <person name="Evans C.A."/>
            <person name="Ferriera S."/>
            <person name="Flanigan M."/>
            <person name="Fosler C."/>
            <person name="Glodek A."/>
            <person name="Gu Z."/>
            <person name="Holt R.A."/>
            <person name="Jennings D."/>
            <person name="Kraft C.L."/>
            <person name="Lu F."/>
            <person name="Nguyen T."/>
            <person name="Nusskern D.R."/>
            <person name="Pfannkoch C.M."/>
            <person name="Sitter C."/>
            <person name="Sutton G.G."/>
            <person name="Venter J.C."/>
            <person name="Wang Z."/>
            <person name="Woodage T."/>
            <person name="Zheng X.H."/>
            <person name="Zhong F."/>
        </authorList>
    </citation>
    <scope>NUCLEOTIDE SEQUENCE [LARGE SCALE GENOMIC DNA]</scope>
    <source>
        <strain>BN</strain>
        <strain evidence="2">Sprague-Dawley</strain>
    </source>
</reference>
<feature type="non-terminal residue" evidence="1">
    <location>
        <position position="36"/>
    </location>
</feature>
<dbReference type="AlphaFoldDB" id="A6HPZ4"/>
<proteinExistence type="predicted"/>
<dbReference type="EMBL" id="CH473949">
    <property type="protein sequence ID" value="EDL80096.1"/>
    <property type="molecule type" value="Genomic_DNA"/>
</dbReference>
<name>A6HPZ4_RAT</name>
<sequence length="36" mass="3780">MYKGRAAGCDICGHIQTRVPSAIVSPPGEPRVSVLN</sequence>
<protein>
    <submittedName>
        <fullName evidence="1">RCG26747</fullName>
    </submittedName>
</protein>
<organism evidence="1 2">
    <name type="scientific">Rattus norvegicus</name>
    <name type="common">Rat</name>
    <dbReference type="NCBI Taxonomy" id="10116"/>
    <lineage>
        <taxon>Eukaryota</taxon>
        <taxon>Metazoa</taxon>
        <taxon>Chordata</taxon>
        <taxon>Craniata</taxon>
        <taxon>Vertebrata</taxon>
        <taxon>Euteleostomi</taxon>
        <taxon>Mammalia</taxon>
        <taxon>Eutheria</taxon>
        <taxon>Euarchontoglires</taxon>
        <taxon>Glires</taxon>
        <taxon>Rodentia</taxon>
        <taxon>Myomorpha</taxon>
        <taxon>Muroidea</taxon>
        <taxon>Muridae</taxon>
        <taxon>Murinae</taxon>
        <taxon>Rattus</taxon>
    </lineage>
</organism>
<accession>A6HPZ4</accession>
<evidence type="ECO:0000313" key="1">
    <source>
        <dbReference type="EMBL" id="EDL80096.1"/>
    </source>
</evidence>
<evidence type="ECO:0000313" key="2">
    <source>
        <dbReference type="Proteomes" id="UP000234681"/>
    </source>
</evidence>
<gene>
    <name evidence="1" type="ORF">rCG_26747</name>
</gene>
<dbReference type="Proteomes" id="UP000234681">
    <property type="component" value="Chromosome 3"/>
</dbReference>